<dbReference type="GO" id="GO:0005524">
    <property type="term" value="F:ATP binding"/>
    <property type="evidence" value="ECO:0007669"/>
    <property type="project" value="InterPro"/>
</dbReference>
<evidence type="ECO:0000313" key="5">
    <source>
        <dbReference type="Proteomes" id="UP000078559"/>
    </source>
</evidence>
<dbReference type="AlphaFoldDB" id="A0A194VT01"/>
<name>A0A194VT01_CYTMA</name>
<dbReference type="PANTHER" id="PTHR24359">
    <property type="entry name" value="SERINE/THREONINE-PROTEIN KINASE SBK1"/>
    <property type="match status" value="1"/>
</dbReference>
<protein>
    <submittedName>
        <fullName evidence="4">Mitogen-activated protein kinase kinase 1</fullName>
    </submittedName>
</protein>
<dbReference type="OrthoDB" id="9992527at2759"/>
<dbReference type="InterPro" id="IPR036465">
    <property type="entry name" value="vWFA_dom_sf"/>
</dbReference>
<dbReference type="InterPro" id="IPR000719">
    <property type="entry name" value="Prot_kinase_dom"/>
</dbReference>
<proteinExistence type="predicted"/>
<keyword evidence="4" id="KW-0418">Kinase</keyword>
<accession>A0A194VT01</accession>
<evidence type="ECO:0000259" key="2">
    <source>
        <dbReference type="PROSITE" id="PS50011"/>
    </source>
</evidence>
<reference evidence="4" key="1">
    <citation type="submission" date="2014-12" db="EMBL/GenBank/DDBJ databases">
        <title>Genome Sequence of Valsa Canker Pathogens Uncovers a Specific Adaption of Colonization on Woody Bark.</title>
        <authorList>
            <person name="Yin Z."/>
            <person name="Liu H."/>
            <person name="Gao X."/>
            <person name="Li Z."/>
            <person name="Song N."/>
            <person name="Ke X."/>
            <person name="Dai Q."/>
            <person name="Wu Y."/>
            <person name="Sun Y."/>
            <person name="Xu J.-R."/>
            <person name="Kang Z.K."/>
            <person name="Wang L."/>
            <person name="Huang L."/>
        </authorList>
    </citation>
    <scope>NUCLEOTIDE SEQUENCE [LARGE SCALE GENOMIC DNA]</scope>
    <source>
        <strain evidence="4">03-8</strain>
    </source>
</reference>
<dbReference type="Gene3D" id="1.10.510.10">
    <property type="entry name" value="Transferase(Phosphotransferase) domain 1"/>
    <property type="match status" value="1"/>
</dbReference>
<feature type="compositionally biased region" description="Low complexity" evidence="1">
    <location>
        <begin position="685"/>
        <end position="698"/>
    </location>
</feature>
<dbReference type="GO" id="GO:0004674">
    <property type="term" value="F:protein serine/threonine kinase activity"/>
    <property type="evidence" value="ECO:0007669"/>
    <property type="project" value="TreeGrafter"/>
</dbReference>
<feature type="region of interest" description="Disordered" evidence="1">
    <location>
        <begin position="502"/>
        <end position="561"/>
    </location>
</feature>
<feature type="domain" description="VWFA" evidence="3">
    <location>
        <begin position="770"/>
        <end position="974"/>
    </location>
</feature>
<feature type="compositionally biased region" description="Polar residues" evidence="1">
    <location>
        <begin position="650"/>
        <end position="665"/>
    </location>
</feature>
<feature type="domain" description="Protein kinase" evidence="2">
    <location>
        <begin position="162"/>
        <end position="491"/>
    </location>
</feature>
<dbReference type="SUPFAM" id="SSF56112">
    <property type="entry name" value="Protein kinase-like (PK-like)"/>
    <property type="match status" value="1"/>
</dbReference>
<dbReference type="InterPro" id="IPR011009">
    <property type="entry name" value="Kinase-like_dom_sf"/>
</dbReference>
<gene>
    <name evidence="4" type="ORF">VM1G_03212</name>
</gene>
<keyword evidence="4" id="KW-0808">Transferase</keyword>
<sequence length="992" mass="113083">MEDDAFARFREVVRGTLKTGQTAQGDESVDRASYVSEHVLREYWDEAHVNEILYATSELPFVLPKDVIRADYTQTLSIIVYISGKDRSYFHYMSQFIKHEKDDASLPLEERPVFLSDADNDFYNAFYEHQWKFCPVSLGPSSIYDKRIHPQQVLPFSRVGQPVSSRKIGRDTTVYCVKVDPFGQLRVPESSHNLVTLKVFPSDVAVMYHKEIKAYTSLNNFRYCENILRCLGSYHTQSPDGRGDIHVIILENADKGTLLDIYRKNDPPITFEETKTFWKELCGVAFGLEVIHHTPSEEVTGTSIVHQDMKPSNIFAFSRQSDNRGEFNVLLKIGDFGMSHVRVAGSRRRNSQGYDNGSTRTYSPPELHWGDDVPYRVGPLADTWSFGCVLLEAAVWVALGERGRIEFQQRRRLENEKNPRQRTLGRLDSFHNGTTRLEAVADVLNLIERDGRRSDDLTPRIARFILTHVLLGEERKRYNARLLLSNLDTLIDSTELPRRTMSIGCSTGHSPTSREFRRTHSHEHLRSSSGPLHPSNLIPVRSYSQKSPAGKRQAMPAEPTGIHSSCSYGNLECALVSNDSPRSKPWNRYPRTQHPPGFSHIYIASPSSASLPSDMEPYHTARETQQLQGTNLCGFDDKEGNVRTPGRGNRQPSITRVPSIDNNDTNWDDLKHPRARKSHESGNTQQAVQQQPFQPRAPTRARTDDTFSTESTITRDKLQGPSQPLQETEPTFPLLTVEGVNMLRSRGRYPKYIQNLKGQEQAMPWLRNRDHVFIIDNSKSMQEHKKAVIDTFTTLAYILQDADDDGLDVMFTSNWEEMRHDRRTDNLVAFVNNNFDKYGARCFIEKSLHAVITKVIERLPEKEGARRRLVNRLARKNKGRPTSIYILTNGVWDSKAKGVCGADTPIRQLIRELQSRNLHRSQVAIQFIHFGNDERGSERLKWLDDELGKDYPGFDIVDHKDSTGGVWPMLVGSLDEGIDLEVNPSDASNCFH</sequence>
<dbReference type="PROSITE" id="PS50234">
    <property type="entry name" value="VWFA"/>
    <property type="match status" value="1"/>
</dbReference>
<evidence type="ECO:0000313" key="4">
    <source>
        <dbReference type="EMBL" id="KUI67132.1"/>
    </source>
</evidence>
<keyword evidence="5" id="KW-1185">Reference proteome</keyword>
<dbReference type="EMBL" id="CM003100">
    <property type="protein sequence ID" value="KUI67132.1"/>
    <property type="molecule type" value="Genomic_DNA"/>
</dbReference>
<evidence type="ECO:0000256" key="1">
    <source>
        <dbReference type="SAM" id="MobiDB-lite"/>
    </source>
</evidence>
<dbReference type="SUPFAM" id="SSF53300">
    <property type="entry name" value="vWA-like"/>
    <property type="match status" value="1"/>
</dbReference>
<organism evidence="4 5">
    <name type="scientific">Cytospora mali</name>
    <name type="common">Apple Valsa canker fungus</name>
    <name type="synonym">Valsa mali</name>
    <dbReference type="NCBI Taxonomy" id="578113"/>
    <lineage>
        <taxon>Eukaryota</taxon>
        <taxon>Fungi</taxon>
        <taxon>Dikarya</taxon>
        <taxon>Ascomycota</taxon>
        <taxon>Pezizomycotina</taxon>
        <taxon>Sordariomycetes</taxon>
        <taxon>Sordariomycetidae</taxon>
        <taxon>Diaporthales</taxon>
        <taxon>Cytosporaceae</taxon>
        <taxon>Cytospora</taxon>
    </lineage>
</organism>
<dbReference type="Pfam" id="PF00069">
    <property type="entry name" value="Pkinase"/>
    <property type="match status" value="1"/>
</dbReference>
<dbReference type="PROSITE" id="PS50011">
    <property type="entry name" value="PROTEIN_KINASE_DOM"/>
    <property type="match status" value="1"/>
</dbReference>
<dbReference type="PANTHER" id="PTHR24359:SF1">
    <property type="entry name" value="INHIBITOR OF NUCLEAR FACTOR KAPPA-B KINASE EPSILON SUBUNIT HOMOLOG 1-RELATED"/>
    <property type="match status" value="1"/>
</dbReference>
<feature type="compositionally biased region" description="Basic and acidic residues" evidence="1">
    <location>
        <begin position="512"/>
        <end position="526"/>
    </location>
</feature>
<dbReference type="Proteomes" id="UP000078559">
    <property type="component" value="Chromosome 3"/>
</dbReference>
<dbReference type="SMART" id="SM00220">
    <property type="entry name" value="S_TKc"/>
    <property type="match status" value="1"/>
</dbReference>
<feature type="region of interest" description="Disordered" evidence="1">
    <location>
        <begin position="579"/>
        <end position="728"/>
    </location>
</feature>
<dbReference type="CDD" id="cd00180">
    <property type="entry name" value="PKc"/>
    <property type="match status" value="1"/>
</dbReference>
<dbReference type="InterPro" id="IPR002035">
    <property type="entry name" value="VWF_A"/>
</dbReference>
<evidence type="ECO:0000259" key="3">
    <source>
        <dbReference type="PROSITE" id="PS50234"/>
    </source>
</evidence>